<feature type="compositionally biased region" description="Basic and acidic residues" evidence="4">
    <location>
        <begin position="44"/>
        <end position="61"/>
    </location>
</feature>
<proteinExistence type="predicted"/>
<feature type="compositionally biased region" description="Basic and acidic residues" evidence="4">
    <location>
        <begin position="159"/>
        <end position="172"/>
    </location>
</feature>
<feature type="compositionally biased region" description="Basic residues" evidence="4">
    <location>
        <begin position="367"/>
        <end position="378"/>
    </location>
</feature>
<evidence type="ECO:0000313" key="6">
    <source>
        <dbReference type="Proteomes" id="UP000008837"/>
    </source>
</evidence>
<feature type="compositionally biased region" description="Basic residues" evidence="4">
    <location>
        <begin position="28"/>
        <end position="43"/>
    </location>
</feature>
<dbReference type="GeneID" id="5854348"/>
<dbReference type="KEGG" id="mgl:MGL_3027"/>
<feature type="compositionally biased region" description="Basic and acidic residues" evidence="4">
    <location>
        <begin position="102"/>
        <end position="126"/>
    </location>
</feature>
<comment type="caution">
    <text evidence="5">The sequence shown here is derived from an EMBL/GenBank/DDBJ whole genome shotgun (WGS) entry which is preliminary data.</text>
</comment>
<feature type="compositionally biased region" description="Basic and acidic residues" evidence="4">
    <location>
        <begin position="523"/>
        <end position="535"/>
    </location>
</feature>
<reference evidence="5 6" key="1">
    <citation type="journal article" date="2007" name="Proc. Natl. Acad. Sci. U.S.A.">
        <title>Dandruff-associated Malassezia genomes reveal convergent and divergent virulence traits shared with plant and human fungal pathogens.</title>
        <authorList>
            <person name="Xu J."/>
            <person name="Saunders C.W."/>
            <person name="Hu P."/>
            <person name="Grant R.A."/>
            <person name="Boekhout T."/>
            <person name="Kuramae E.E."/>
            <person name="Kronstad J.W."/>
            <person name="Deangelis Y.M."/>
            <person name="Reeder N.L."/>
            <person name="Johnstone K.R."/>
            <person name="Leland M."/>
            <person name="Fieno A.M."/>
            <person name="Begley W.M."/>
            <person name="Sun Y."/>
            <person name="Lacey M.P."/>
            <person name="Chaudhary T."/>
            <person name="Keough T."/>
            <person name="Chu L."/>
            <person name="Sears R."/>
            <person name="Yuan B."/>
            <person name="Dawson T.L.Jr."/>
        </authorList>
    </citation>
    <scope>NUCLEOTIDE SEQUENCE [LARGE SCALE GENOMIC DNA]</scope>
    <source>
        <strain evidence="6">ATCC MYA-4612 / CBS 7966</strain>
    </source>
</reference>
<dbReference type="OrthoDB" id="277439at2759"/>
<dbReference type="STRING" id="425265.A8Q6P7"/>
<feature type="compositionally biased region" description="Acidic residues" evidence="4">
    <location>
        <begin position="63"/>
        <end position="73"/>
    </location>
</feature>
<feature type="region of interest" description="Disordered" evidence="4">
    <location>
        <begin position="267"/>
        <end position="380"/>
    </location>
</feature>
<dbReference type="PANTHER" id="PTHR14150">
    <property type="entry name" value="U3 SMALL NUCLEOLAR RNA-ASSOCIATED PROTEIN 14"/>
    <property type="match status" value="1"/>
</dbReference>
<dbReference type="OMA" id="RMILPAQ"/>
<feature type="compositionally biased region" description="Low complexity" evidence="4">
    <location>
        <begin position="330"/>
        <end position="346"/>
    </location>
</feature>
<evidence type="ECO:0000313" key="5">
    <source>
        <dbReference type="EMBL" id="EDP42827.1"/>
    </source>
</evidence>
<dbReference type="VEuPathDB" id="FungiDB:MGL_3027"/>
<feature type="compositionally biased region" description="Basic and acidic residues" evidence="4">
    <location>
        <begin position="190"/>
        <end position="223"/>
    </location>
</feature>
<evidence type="ECO:0000256" key="3">
    <source>
        <dbReference type="ARBA" id="ARBA00023242"/>
    </source>
</evidence>
<dbReference type="FunCoup" id="A8Q6P7">
    <property type="interactions" value="370"/>
</dbReference>
<dbReference type="Proteomes" id="UP000008837">
    <property type="component" value="Unassembled WGS sequence"/>
</dbReference>
<dbReference type="AlphaFoldDB" id="A8Q6P7"/>
<keyword evidence="3" id="KW-0539">Nucleus</keyword>
<comment type="subcellular location">
    <subcellularLocation>
        <location evidence="1">Nucleus</location>
        <location evidence="1">Nucleolus</location>
    </subcellularLocation>
</comment>
<accession>A8Q6P7</accession>
<gene>
    <name evidence="5" type="ORF">MGL_3027</name>
</gene>
<protein>
    <submittedName>
        <fullName evidence="5">Uncharacterized protein</fullName>
    </submittedName>
</protein>
<evidence type="ECO:0000256" key="1">
    <source>
        <dbReference type="ARBA" id="ARBA00004604"/>
    </source>
</evidence>
<feature type="region of interest" description="Disordered" evidence="4">
    <location>
        <begin position="25"/>
        <end position="226"/>
    </location>
</feature>
<dbReference type="RefSeq" id="XP_001730041.1">
    <property type="nucleotide sequence ID" value="XM_001729989.1"/>
</dbReference>
<name>A8Q6P7_MALGO</name>
<dbReference type="GO" id="GO:0032040">
    <property type="term" value="C:small-subunit processome"/>
    <property type="evidence" value="ECO:0007669"/>
    <property type="project" value="InterPro"/>
</dbReference>
<dbReference type="InterPro" id="IPR006709">
    <property type="entry name" value="SSU_processome_Utp14"/>
</dbReference>
<dbReference type="PANTHER" id="PTHR14150:SF12">
    <property type="entry name" value="U3 SMALL NUCLEOLAR RNA-ASSOCIATED PROTEIN 14 HOMOLOG A"/>
    <property type="match status" value="1"/>
</dbReference>
<feature type="compositionally biased region" description="Basic and acidic residues" evidence="4">
    <location>
        <begin position="308"/>
        <end position="329"/>
    </location>
</feature>
<feature type="region of interest" description="Disordered" evidence="4">
    <location>
        <begin position="412"/>
        <end position="435"/>
    </location>
</feature>
<dbReference type="GO" id="GO:0006364">
    <property type="term" value="P:rRNA processing"/>
    <property type="evidence" value="ECO:0007669"/>
    <property type="project" value="InterPro"/>
</dbReference>
<feature type="compositionally biased region" description="Basic residues" evidence="4">
    <location>
        <begin position="88"/>
        <end position="101"/>
    </location>
</feature>
<dbReference type="Pfam" id="PF04615">
    <property type="entry name" value="Utp14"/>
    <property type="match status" value="2"/>
</dbReference>
<evidence type="ECO:0000256" key="2">
    <source>
        <dbReference type="ARBA" id="ARBA00022553"/>
    </source>
</evidence>
<dbReference type="EMBL" id="AAYY01000010">
    <property type="protein sequence ID" value="EDP42827.1"/>
    <property type="molecule type" value="Genomic_DNA"/>
</dbReference>
<keyword evidence="6" id="KW-1185">Reference proteome</keyword>
<feature type="compositionally biased region" description="Polar residues" evidence="4">
    <location>
        <begin position="272"/>
        <end position="283"/>
    </location>
</feature>
<sequence length="535" mass="59879">MDPAEAAQRQADLRRMRELMFRAEQKARRANKIKSKTYRRIHRRERERLQQQQREEAKGAADQDSDGDLDEEERFQAAKERARERATLRHKNTGKWAKFHASRHDDASTDARLAVEEQLRRGDELRKRIHAAGDDDDESIGSMDSTNEQEAVAFDELETFARREAEQDARDEAELEASGKKGKSVFHMKFMKDASDRQKRATQETIESLRNEFAHAAADHDDDHDVNEDAWTDSNRDAMGAASTGRAMYGKGFATKTVQAPLAHVPARPTNPFHTGGSNPWLQSNASMAGGGHSAGASRQTPQVLIGKDSRAASRSVHRTERHASRGSDSRALAADDATLDIDPTAQLETATSEEEDDPEPVEVTRHASRGKRGRGQRHVSMQRDLVAEAFAGDDVALDFAKEKRAAIKADAPREEDTTLPGWGSWGGKGVRRKPKNPALIKKIGGLDPAKRKDFGMDNVIVNERLDKKAAKYKAQDLPFPYTSAAQYEAAMRTPIGAEWNTRTQHQRMTMPRVTTKMGQRIDPIRTYDRGMGHD</sequence>
<keyword evidence="2" id="KW-0597">Phosphoprotein</keyword>
<dbReference type="InParanoid" id="A8Q6P7"/>
<feature type="region of interest" description="Disordered" evidence="4">
    <location>
        <begin position="512"/>
        <end position="535"/>
    </location>
</feature>
<evidence type="ECO:0000256" key="4">
    <source>
        <dbReference type="SAM" id="MobiDB-lite"/>
    </source>
</evidence>
<feature type="compositionally biased region" description="Basic and acidic residues" evidence="4">
    <location>
        <begin position="74"/>
        <end position="87"/>
    </location>
</feature>
<feature type="compositionally biased region" description="Acidic residues" evidence="4">
    <location>
        <begin position="352"/>
        <end position="361"/>
    </location>
</feature>
<organism evidence="5 6">
    <name type="scientific">Malassezia globosa (strain ATCC MYA-4612 / CBS 7966)</name>
    <name type="common">Dandruff-associated fungus</name>
    <dbReference type="NCBI Taxonomy" id="425265"/>
    <lineage>
        <taxon>Eukaryota</taxon>
        <taxon>Fungi</taxon>
        <taxon>Dikarya</taxon>
        <taxon>Basidiomycota</taxon>
        <taxon>Ustilaginomycotina</taxon>
        <taxon>Malasseziomycetes</taxon>
        <taxon>Malasseziales</taxon>
        <taxon>Malasseziaceae</taxon>
        <taxon>Malassezia</taxon>
    </lineage>
</organism>